<evidence type="ECO:0000256" key="14">
    <source>
        <dbReference type="ARBA" id="ARBA00033245"/>
    </source>
</evidence>
<evidence type="ECO:0000256" key="17">
    <source>
        <dbReference type="SAM" id="MobiDB-lite"/>
    </source>
</evidence>
<keyword evidence="5" id="KW-1003">Cell membrane</keyword>
<sequence length="375" mass="40162">MLDWLYTAIAWVMKQWHSLFSTFLDPAGGITWALSIVFLVITIRVLLFRLFVKQVKSQRAMQEIQPEIQKLRKQYGADKQGFSQAMMALQKERGVNPLASCLPILPQIPVFISLFHVLRRLAPDKPGLYSWDNELTDQAARADLFGAPISSSFNMTGAKEQAILGLDGVTYGSIRIVAFVLIVVMCTTTFFTQKQIMKRSGPVEGQAAMIQKLLLYGMPISLFVTGFFFPVGVLLYWFTNNLWTMGQQFYILKKLPPPGSPAALAKAAADKPQIDPKALAPKPGAKPVRPKPGRPAAAAPESTVGTDASQTPPPHGTGPSGNGTGPSGTGAEGSTGSTAAGGSANGRPAGGNRPGQGSGGNRASGPANRGKRKRR</sequence>
<proteinExistence type="inferred from homology"/>
<dbReference type="PANTHER" id="PTHR12428">
    <property type="entry name" value="OXA1"/>
    <property type="match status" value="1"/>
</dbReference>
<keyword evidence="6 16" id="KW-0812">Transmembrane</keyword>
<feature type="transmembrane region" description="Helical" evidence="18">
    <location>
        <begin position="174"/>
        <end position="192"/>
    </location>
</feature>
<evidence type="ECO:0000256" key="3">
    <source>
        <dbReference type="ARBA" id="ARBA00015325"/>
    </source>
</evidence>
<evidence type="ECO:0000256" key="9">
    <source>
        <dbReference type="ARBA" id="ARBA00023136"/>
    </source>
</evidence>
<evidence type="ECO:0000256" key="11">
    <source>
        <dbReference type="ARBA" id="ARBA00025034"/>
    </source>
</evidence>
<keyword evidence="8 18" id="KW-1133">Transmembrane helix</keyword>
<evidence type="ECO:0000256" key="8">
    <source>
        <dbReference type="ARBA" id="ARBA00022989"/>
    </source>
</evidence>
<dbReference type="EMBL" id="VLKF01000001">
    <property type="protein sequence ID" value="TWH74968.1"/>
    <property type="molecule type" value="Genomic_DNA"/>
</dbReference>
<keyword evidence="21" id="KW-1185">Reference proteome</keyword>
<comment type="function">
    <text evidence="11">Required for the insertion and/or proper folding and/or complex formation of integral membrane proteins into the membrane. Involved in integration of membrane proteins that insert both dependently and independently of the Sec translocase complex, as well as at least some lipoproteins. Aids folding of multispanning membrane proteins.</text>
</comment>
<accession>A0A562IVJ1</accession>
<evidence type="ECO:0000313" key="21">
    <source>
        <dbReference type="Proteomes" id="UP000321490"/>
    </source>
</evidence>
<feature type="region of interest" description="Disordered" evidence="17">
    <location>
        <begin position="261"/>
        <end position="375"/>
    </location>
</feature>
<keyword evidence="7" id="KW-0653">Protein transport</keyword>
<organism evidence="20 21">
    <name type="scientific">Modestobacter roseus</name>
    <dbReference type="NCBI Taxonomy" id="1181884"/>
    <lineage>
        <taxon>Bacteria</taxon>
        <taxon>Bacillati</taxon>
        <taxon>Actinomycetota</taxon>
        <taxon>Actinomycetes</taxon>
        <taxon>Geodermatophilales</taxon>
        <taxon>Geodermatophilaceae</taxon>
        <taxon>Modestobacter</taxon>
    </lineage>
</organism>
<evidence type="ECO:0000256" key="13">
    <source>
        <dbReference type="ARBA" id="ARBA00031538"/>
    </source>
</evidence>
<dbReference type="GO" id="GO:0005886">
    <property type="term" value="C:plasma membrane"/>
    <property type="evidence" value="ECO:0007669"/>
    <property type="project" value="UniProtKB-SubCell"/>
</dbReference>
<evidence type="ECO:0000256" key="7">
    <source>
        <dbReference type="ARBA" id="ARBA00022927"/>
    </source>
</evidence>
<feature type="compositionally biased region" description="Low complexity" evidence="17">
    <location>
        <begin position="334"/>
        <end position="346"/>
    </location>
</feature>
<keyword evidence="10" id="KW-0143">Chaperone</keyword>
<dbReference type="PANTHER" id="PTHR12428:SF65">
    <property type="entry name" value="CYTOCHROME C OXIDASE ASSEMBLY PROTEIN COX18, MITOCHONDRIAL"/>
    <property type="match status" value="1"/>
</dbReference>
<comment type="subcellular location">
    <subcellularLocation>
        <location evidence="1">Cell membrane</location>
        <topology evidence="1">Multi-pass membrane protein</topology>
    </subcellularLocation>
    <subcellularLocation>
        <location evidence="16">Membrane</location>
        <topology evidence="16">Multi-pass membrane protein</topology>
    </subcellularLocation>
</comment>
<feature type="transmembrane region" description="Helical" evidence="18">
    <location>
        <begin position="30"/>
        <end position="52"/>
    </location>
</feature>
<keyword evidence="4" id="KW-0813">Transport</keyword>
<dbReference type="Proteomes" id="UP000321490">
    <property type="component" value="Unassembled WGS sequence"/>
</dbReference>
<protein>
    <recommendedName>
        <fullName evidence="3">Membrane protein insertase YidC</fullName>
    </recommendedName>
    <alternativeName>
        <fullName evidence="15">Foldase YidC</fullName>
    </alternativeName>
    <alternativeName>
        <fullName evidence="14">Membrane integrase YidC</fullName>
    </alternativeName>
    <alternativeName>
        <fullName evidence="13">Membrane protein YidC</fullName>
    </alternativeName>
</protein>
<evidence type="ECO:0000256" key="12">
    <source>
        <dbReference type="ARBA" id="ARBA00026028"/>
    </source>
</evidence>
<evidence type="ECO:0000256" key="16">
    <source>
        <dbReference type="RuleBase" id="RU003945"/>
    </source>
</evidence>
<dbReference type="GO" id="GO:0015031">
    <property type="term" value="P:protein transport"/>
    <property type="evidence" value="ECO:0007669"/>
    <property type="project" value="UniProtKB-KW"/>
</dbReference>
<evidence type="ECO:0000259" key="19">
    <source>
        <dbReference type="Pfam" id="PF02096"/>
    </source>
</evidence>
<feature type="compositionally biased region" description="Gly residues" evidence="17">
    <location>
        <begin position="348"/>
        <end position="362"/>
    </location>
</feature>
<dbReference type="GO" id="GO:0032977">
    <property type="term" value="F:membrane insertase activity"/>
    <property type="evidence" value="ECO:0007669"/>
    <property type="project" value="InterPro"/>
</dbReference>
<evidence type="ECO:0000256" key="5">
    <source>
        <dbReference type="ARBA" id="ARBA00022475"/>
    </source>
</evidence>
<dbReference type="GO" id="GO:0051205">
    <property type="term" value="P:protein insertion into membrane"/>
    <property type="evidence" value="ECO:0007669"/>
    <property type="project" value="TreeGrafter"/>
</dbReference>
<evidence type="ECO:0000256" key="10">
    <source>
        <dbReference type="ARBA" id="ARBA00023186"/>
    </source>
</evidence>
<evidence type="ECO:0000256" key="18">
    <source>
        <dbReference type="SAM" id="Phobius"/>
    </source>
</evidence>
<name>A0A562IVJ1_9ACTN</name>
<dbReference type="RefSeq" id="WP_166521254.1">
    <property type="nucleotide sequence ID" value="NZ_ML762488.1"/>
</dbReference>
<feature type="transmembrane region" description="Helical" evidence="18">
    <location>
        <begin position="213"/>
        <end position="238"/>
    </location>
</feature>
<evidence type="ECO:0000256" key="1">
    <source>
        <dbReference type="ARBA" id="ARBA00004651"/>
    </source>
</evidence>
<dbReference type="NCBIfam" id="TIGR03592">
    <property type="entry name" value="yidC_oxa1_cterm"/>
    <property type="match status" value="1"/>
</dbReference>
<dbReference type="InterPro" id="IPR047196">
    <property type="entry name" value="YidC_ALB_C"/>
</dbReference>
<feature type="compositionally biased region" description="Low complexity" evidence="17">
    <location>
        <begin position="275"/>
        <end position="287"/>
    </location>
</feature>
<comment type="subunit">
    <text evidence="12">Interacts with the Sec translocase complex via SecD. Specifically interacts with transmembrane segments of nascent integral membrane proteins during membrane integration.</text>
</comment>
<dbReference type="CDD" id="cd20070">
    <property type="entry name" value="5TM_YidC_Alb3"/>
    <property type="match status" value="1"/>
</dbReference>
<dbReference type="InterPro" id="IPR001708">
    <property type="entry name" value="YidC/ALB3/OXA1/COX18"/>
</dbReference>
<evidence type="ECO:0000256" key="15">
    <source>
        <dbReference type="ARBA" id="ARBA00033342"/>
    </source>
</evidence>
<dbReference type="AlphaFoldDB" id="A0A562IVJ1"/>
<evidence type="ECO:0000313" key="20">
    <source>
        <dbReference type="EMBL" id="TWH74968.1"/>
    </source>
</evidence>
<gene>
    <name evidence="20" type="ORF">JD78_03515</name>
</gene>
<comment type="similarity">
    <text evidence="2">Belongs to the OXA1/ALB3/YidC family. Type 1 subfamily.</text>
</comment>
<dbReference type="NCBIfam" id="NF002350">
    <property type="entry name" value="PRK01315.1"/>
    <property type="match status" value="1"/>
</dbReference>
<reference evidence="20 21" key="1">
    <citation type="submission" date="2019-07" db="EMBL/GenBank/DDBJ databases">
        <title>R&amp;d 2014.</title>
        <authorList>
            <person name="Klenk H.-P."/>
        </authorList>
    </citation>
    <scope>NUCLEOTIDE SEQUENCE [LARGE SCALE GENOMIC DNA]</scope>
    <source>
        <strain evidence="20 21">DSM 45764</strain>
    </source>
</reference>
<keyword evidence="9 18" id="KW-0472">Membrane</keyword>
<evidence type="ECO:0000256" key="6">
    <source>
        <dbReference type="ARBA" id="ARBA00022692"/>
    </source>
</evidence>
<comment type="caution">
    <text evidence="20">The sequence shown here is derived from an EMBL/GenBank/DDBJ whole genome shotgun (WGS) entry which is preliminary data.</text>
</comment>
<evidence type="ECO:0000256" key="4">
    <source>
        <dbReference type="ARBA" id="ARBA00022448"/>
    </source>
</evidence>
<dbReference type="Pfam" id="PF02096">
    <property type="entry name" value="60KD_IMP"/>
    <property type="match status" value="1"/>
</dbReference>
<evidence type="ECO:0000256" key="2">
    <source>
        <dbReference type="ARBA" id="ARBA00010527"/>
    </source>
</evidence>
<feature type="domain" description="Membrane insertase YidC/Oxa/ALB C-terminal" evidence="19">
    <location>
        <begin position="32"/>
        <end position="252"/>
    </location>
</feature>
<dbReference type="InterPro" id="IPR028055">
    <property type="entry name" value="YidC/Oxa/ALB_C"/>
</dbReference>
<feature type="compositionally biased region" description="Gly residues" evidence="17">
    <location>
        <begin position="318"/>
        <end position="333"/>
    </location>
</feature>